<comment type="caution">
    <text evidence="2">The sequence shown here is derived from an EMBL/GenBank/DDBJ whole genome shotgun (WGS) entry which is preliminary data.</text>
</comment>
<dbReference type="InterPro" id="IPR035391">
    <property type="entry name" value="Arylsulfotran_N"/>
</dbReference>
<dbReference type="RefSeq" id="WP_271012206.1">
    <property type="nucleotide sequence ID" value="NZ_JAQIFT010000043.1"/>
</dbReference>
<keyword evidence="3" id="KW-1185">Reference proteome</keyword>
<dbReference type="InterPro" id="IPR053143">
    <property type="entry name" value="Arylsulfate_ST"/>
</dbReference>
<gene>
    <name evidence="2" type="ORF">PBV87_10420</name>
</gene>
<dbReference type="PANTHER" id="PTHR35340">
    <property type="entry name" value="PQQ ENZYME REPEAT PROTEIN-RELATED"/>
    <property type="match status" value="1"/>
</dbReference>
<evidence type="ECO:0000313" key="3">
    <source>
        <dbReference type="Proteomes" id="UP001169242"/>
    </source>
</evidence>
<dbReference type="InterPro" id="IPR010262">
    <property type="entry name" value="Arylsulfotransferase_bact"/>
</dbReference>
<dbReference type="EMBL" id="JAQIFT010000043">
    <property type="protein sequence ID" value="MDA3731893.1"/>
    <property type="molecule type" value="Genomic_DNA"/>
</dbReference>
<organism evidence="2 3">
    <name type="scientific">Holtiella tumoricola</name>
    <dbReference type="NCBI Taxonomy" id="3018743"/>
    <lineage>
        <taxon>Bacteria</taxon>
        <taxon>Bacillati</taxon>
        <taxon>Bacillota</taxon>
        <taxon>Clostridia</taxon>
        <taxon>Lachnospirales</taxon>
        <taxon>Cellulosilyticaceae</taxon>
        <taxon>Holtiella</taxon>
    </lineage>
</organism>
<dbReference type="AlphaFoldDB" id="A0AA42DNL5"/>
<sequence>MLQETIKYEKIDHLVNRQYEQEQMMLKTFNEGHYTLENPYVKVNPYFVSPLTALVMFRTEESVTATITVKGKEEAGNITHTFKAGTEHKLPILGLYPNYQNTVEIKLSNGESTQIKLQTDELNDMPHQATYIKTTSEYMQDQIMFVTPSGDSLAGGYDYRGDCRWHLVEPFIFDMKRAKNGNILIGSNRLMKVPYYTAGLCEMSLMGKVYTEYCIPGSYHHDQFEMEDGNLLILTQEKDAKTSEDMCVLVDRNTGEIIKSWDYKKVLPQDVAKSGSWSEHDWFHNNAVWYDKRTNSLTLSGRHQDAVINIDYETGDLNWIIGDPEGWPQEMVEKYFFTPVGDGEFDWQYEQHACMMLPDGDVMVFDNGHWRAKNKENYVLNRDNFSRGVRYRINTEDMTIEQVWQFGKERANHFYSSYISNVEYYRDGYYLVHSGGIGYNHGVTCEELPVYMDLSDPENKLNSITVEIMDGEVMFEMHLPSNYYRAEKMRFYHEGENLTFGKGRVLGEIGKTEEFETGIPGVEITGELIPAFHEASVVEEEDRIVFEAKFKRGQLAMLQLERGQEEHRYYISTSAKPFLAMCVGTFQPKDDRTVTINVNKEGLKGEFDLRLIVDDKKYESGLKLKF</sequence>
<dbReference type="Gene3D" id="2.60.40.3100">
    <property type="entry name" value="Arylsulphate sulphotransferase monomer, N-terminal domain"/>
    <property type="match status" value="1"/>
</dbReference>
<name>A0AA42DNL5_9FIRM</name>
<dbReference type="Pfam" id="PF05935">
    <property type="entry name" value="Arylsulfotrans"/>
    <property type="match status" value="1"/>
</dbReference>
<dbReference type="Pfam" id="PF17425">
    <property type="entry name" value="Arylsulfotran_N"/>
    <property type="match status" value="1"/>
</dbReference>
<protein>
    <submittedName>
        <fullName evidence="2">Aryl-sulfate sulfotransferase</fullName>
    </submittedName>
</protein>
<dbReference type="Proteomes" id="UP001169242">
    <property type="component" value="Unassembled WGS sequence"/>
</dbReference>
<dbReference type="InterPro" id="IPR038477">
    <property type="entry name" value="ASST_N_sf"/>
</dbReference>
<dbReference type="GO" id="GO:0004062">
    <property type="term" value="F:aryl sulfotransferase activity"/>
    <property type="evidence" value="ECO:0007669"/>
    <property type="project" value="InterPro"/>
</dbReference>
<accession>A0AA42DNL5</accession>
<evidence type="ECO:0000313" key="2">
    <source>
        <dbReference type="EMBL" id="MDA3731893.1"/>
    </source>
</evidence>
<evidence type="ECO:0000259" key="1">
    <source>
        <dbReference type="Pfam" id="PF17425"/>
    </source>
</evidence>
<feature type="domain" description="Arylsulfotransferase N-terminal" evidence="1">
    <location>
        <begin position="40"/>
        <end position="114"/>
    </location>
</feature>
<reference evidence="2" key="1">
    <citation type="journal article" date="2023" name="Int. J. Syst. Evol. Microbiol.">
        <title>&lt;i&gt;Holtiella tumoricola&lt;/i&gt; gen. nov. sp. nov., isolated from a human clinical sample.</title>
        <authorList>
            <person name="Allen-Vercoe E."/>
            <person name="Daigneault M.C."/>
            <person name="Vancuren S.J."/>
            <person name="Cochrane K."/>
            <person name="O'Neal L.L."/>
            <person name="Sankaranarayanan K."/>
            <person name="Lawson P.A."/>
        </authorList>
    </citation>
    <scope>NUCLEOTIDE SEQUENCE</scope>
    <source>
        <strain evidence="2">CC70A</strain>
    </source>
</reference>
<dbReference type="PANTHER" id="PTHR35340:SF10">
    <property type="entry name" value="CYTOPLASMIC PROTEIN"/>
    <property type="match status" value="1"/>
</dbReference>
<proteinExistence type="predicted"/>